<reference evidence="1 2" key="1">
    <citation type="journal article" date="2017" name="Elife">
        <title>Extensive horizontal gene transfer in cheese-associated bacteria.</title>
        <authorList>
            <person name="Bonham K.S."/>
            <person name="Wolfe B.E."/>
            <person name="Dutton R.J."/>
        </authorList>
    </citation>
    <scope>NUCLEOTIDE SEQUENCE [LARGE SCALE GENOMIC DNA]</scope>
    <source>
        <strain evidence="1 2">JB196</strain>
    </source>
</reference>
<dbReference type="Pfam" id="PF03843">
    <property type="entry name" value="Slp"/>
    <property type="match status" value="1"/>
</dbReference>
<comment type="caution">
    <text evidence="1">The sequence shown here is derived from an EMBL/GenBank/DDBJ whole genome shotgun (WGS) entry which is preliminary data.</text>
</comment>
<protein>
    <submittedName>
        <fullName evidence="1">Starvation-inducible protein</fullName>
    </submittedName>
</protein>
<dbReference type="Proteomes" id="UP000252479">
    <property type="component" value="Unassembled WGS sequence"/>
</dbReference>
<sequence length="182" mass="20493">MQRLLLITLTILTLTACSTLPEELNTRTADAPITDYQQWKNTPLVSKKEVRLGGVITKITNQKDKTRIEIANIPISSIGKPDINQAPEGRFVAYVDGFLDPVNYEKGSLISVVGQTMPSEKGRVGEFEYTFPVMKAYGQRLWVIQESTYIMNDNYGMGGCGFSTYRCRGYVPIRMNVIKEVR</sequence>
<accession>A0A368LM72</accession>
<dbReference type="AlphaFoldDB" id="A0A368LM72"/>
<dbReference type="PIRSF" id="PIRSF004982">
    <property type="entry name" value="SlP"/>
    <property type="match status" value="1"/>
</dbReference>
<gene>
    <name evidence="1" type="ORF">CIK83_04265</name>
</gene>
<dbReference type="GeneID" id="303188117"/>
<proteinExistence type="predicted"/>
<dbReference type="NCBIfam" id="TIGR00752">
    <property type="entry name" value="slp"/>
    <property type="match status" value="1"/>
</dbReference>
<dbReference type="PROSITE" id="PS51257">
    <property type="entry name" value="PROKAR_LIPOPROTEIN"/>
    <property type="match status" value="1"/>
</dbReference>
<keyword evidence="2" id="KW-1185">Reference proteome</keyword>
<dbReference type="PANTHER" id="PTHR37530">
    <property type="entry name" value="OUTER MEMBRANE PROTEIN SLP"/>
    <property type="match status" value="1"/>
</dbReference>
<dbReference type="EMBL" id="QPGL01000001">
    <property type="protein sequence ID" value="RCS72886.1"/>
    <property type="molecule type" value="Genomic_DNA"/>
</dbReference>
<dbReference type="GO" id="GO:0019867">
    <property type="term" value="C:outer membrane"/>
    <property type="evidence" value="ECO:0007669"/>
    <property type="project" value="InterPro"/>
</dbReference>
<dbReference type="OrthoDB" id="5295757at2"/>
<dbReference type="RefSeq" id="WP_086962509.1">
    <property type="nucleotide sequence ID" value="NZ_AP018680.1"/>
</dbReference>
<dbReference type="InterPro" id="IPR004658">
    <property type="entry name" value="OMP_Slp"/>
</dbReference>
<evidence type="ECO:0000313" key="2">
    <source>
        <dbReference type="Proteomes" id="UP000252479"/>
    </source>
</evidence>
<dbReference type="PANTHER" id="PTHR37530:SF1">
    <property type="entry name" value="OUTER MEMBRANE PROTEIN SLP"/>
    <property type="match status" value="1"/>
</dbReference>
<organism evidence="1 2">
    <name type="scientific">Vibrio casei</name>
    <dbReference type="NCBI Taxonomy" id="673372"/>
    <lineage>
        <taxon>Bacteria</taxon>
        <taxon>Pseudomonadati</taxon>
        <taxon>Pseudomonadota</taxon>
        <taxon>Gammaproteobacteria</taxon>
        <taxon>Vibrionales</taxon>
        <taxon>Vibrionaceae</taxon>
        <taxon>Vibrio</taxon>
    </lineage>
</organism>
<name>A0A368LM72_9VIBR</name>
<evidence type="ECO:0000313" key="1">
    <source>
        <dbReference type="EMBL" id="RCS72886.1"/>
    </source>
</evidence>